<dbReference type="GO" id="GO:0000462">
    <property type="term" value="P:maturation of SSU-rRNA from tricistronic rRNA transcript (SSU-rRNA, 5.8S rRNA, LSU-rRNA)"/>
    <property type="evidence" value="ECO:0007669"/>
    <property type="project" value="TreeGrafter"/>
</dbReference>
<dbReference type="AlphaFoldDB" id="A0A067QXN8"/>
<dbReference type="eggNOG" id="KOG3117">
    <property type="taxonomic scope" value="Eukaryota"/>
</dbReference>
<dbReference type="GO" id="GO:0032040">
    <property type="term" value="C:small-subunit processome"/>
    <property type="evidence" value="ECO:0007669"/>
    <property type="project" value="TreeGrafter"/>
</dbReference>
<feature type="non-terminal residue" evidence="3">
    <location>
        <position position="1"/>
    </location>
</feature>
<feature type="non-terminal residue" evidence="3">
    <location>
        <position position="281"/>
    </location>
</feature>
<name>A0A067QXN8_ZOONE</name>
<dbReference type="Pfam" id="PF04000">
    <property type="entry name" value="Sas10_Utp3"/>
    <property type="match status" value="1"/>
</dbReference>
<feature type="region of interest" description="Disordered" evidence="2">
    <location>
        <begin position="228"/>
        <end position="259"/>
    </location>
</feature>
<accession>A0A067QXN8</accession>
<dbReference type="FunCoup" id="A0A067QXN8">
    <property type="interactions" value="2192"/>
</dbReference>
<feature type="region of interest" description="Disordered" evidence="2">
    <location>
        <begin position="116"/>
        <end position="165"/>
    </location>
</feature>
<dbReference type="PANTHER" id="PTHR13237">
    <property type="entry name" value="SOMETHING ABOUT SILENCING PROTEIN 10-RELATED"/>
    <property type="match status" value="1"/>
</dbReference>
<dbReference type="OMA" id="PVHYNET"/>
<evidence type="ECO:0000313" key="4">
    <source>
        <dbReference type="Proteomes" id="UP000027135"/>
    </source>
</evidence>
<keyword evidence="4" id="KW-1185">Reference proteome</keyword>
<evidence type="ECO:0000313" key="3">
    <source>
        <dbReference type="EMBL" id="KDR15210.1"/>
    </source>
</evidence>
<evidence type="ECO:0000256" key="2">
    <source>
        <dbReference type="SAM" id="MobiDB-lite"/>
    </source>
</evidence>
<reference evidence="3 4" key="1">
    <citation type="journal article" date="2014" name="Nat. Commun.">
        <title>Molecular traces of alternative social organization in a termite genome.</title>
        <authorList>
            <person name="Terrapon N."/>
            <person name="Li C."/>
            <person name="Robertson H.M."/>
            <person name="Ji L."/>
            <person name="Meng X."/>
            <person name="Booth W."/>
            <person name="Chen Z."/>
            <person name="Childers C.P."/>
            <person name="Glastad K.M."/>
            <person name="Gokhale K."/>
            <person name="Gowin J."/>
            <person name="Gronenberg W."/>
            <person name="Hermansen R.A."/>
            <person name="Hu H."/>
            <person name="Hunt B.G."/>
            <person name="Huylmans A.K."/>
            <person name="Khalil S.M."/>
            <person name="Mitchell R.D."/>
            <person name="Munoz-Torres M.C."/>
            <person name="Mustard J.A."/>
            <person name="Pan H."/>
            <person name="Reese J.T."/>
            <person name="Scharf M.E."/>
            <person name="Sun F."/>
            <person name="Vogel H."/>
            <person name="Xiao J."/>
            <person name="Yang W."/>
            <person name="Yang Z."/>
            <person name="Yang Z."/>
            <person name="Zhou J."/>
            <person name="Zhu J."/>
            <person name="Brent C.S."/>
            <person name="Elsik C.G."/>
            <person name="Goodisman M.A."/>
            <person name="Liberles D.A."/>
            <person name="Roe R.M."/>
            <person name="Vargo E.L."/>
            <person name="Vilcinskas A."/>
            <person name="Wang J."/>
            <person name="Bornberg-Bauer E."/>
            <person name="Korb J."/>
            <person name="Zhang G."/>
            <person name="Liebig J."/>
        </authorList>
    </citation>
    <scope>NUCLEOTIDE SEQUENCE [LARGE SCALE GENOMIC DNA]</scope>
    <source>
        <tissue evidence="3">Whole organism</tissue>
    </source>
</reference>
<protein>
    <submittedName>
        <fullName evidence="3">Neuroguidin</fullName>
    </submittedName>
</protein>
<proteinExistence type="inferred from homology"/>
<comment type="similarity">
    <text evidence="1">Belongs to the SAS10 family.</text>
</comment>
<dbReference type="PANTHER" id="PTHR13237:SF9">
    <property type="entry name" value="NEUROGUIDIN"/>
    <property type="match status" value="1"/>
</dbReference>
<dbReference type="Proteomes" id="UP000027135">
    <property type="component" value="Unassembled WGS sequence"/>
</dbReference>
<dbReference type="EMBL" id="KK852840">
    <property type="protein sequence ID" value="KDR15210.1"/>
    <property type="molecule type" value="Genomic_DNA"/>
</dbReference>
<dbReference type="InParanoid" id="A0A067QXN8"/>
<organism evidence="3 4">
    <name type="scientific">Zootermopsis nevadensis</name>
    <name type="common">Dampwood termite</name>
    <dbReference type="NCBI Taxonomy" id="136037"/>
    <lineage>
        <taxon>Eukaryota</taxon>
        <taxon>Metazoa</taxon>
        <taxon>Ecdysozoa</taxon>
        <taxon>Arthropoda</taxon>
        <taxon>Hexapoda</taxon>
        <taxon>Insecta</taxon>
        <taxon>Pterygota</taxon>
        <taxon>Neoptera</taxon>
        <taxon>Polyneoptera</taxon>
        <taxon>Dictyoptera</taxon>
        <taxon>Blattodea</taxon>
        <taxon>Blattoidea</taxon>
        <taxon>Termitoidae</taxon>
        <taxon>Termopsidae</taxon>
        <taxon>Zootermopsis</taxon>
    </lineage>
</organism>
<sequence length="281" mass="32117">IISKDLPQAFQLLREMNESVQQVTQLVDNMLARVKRGEISTDKGLSFLEMKYHMLLSYLINLTYVVLRKCSGKMIEGDPAIGKSLNRLVEIRTVLEKMRPIDHKLKHQIDKLVKTAATGPTGGSDPTHFRAHPENMISKVDDSEESESDGEDDKADNKQDKMKKGVYVPPKLAAVHYDGDESWLEKQQRALERARKRALGSSVMQELQEEYFDRPSEVSHRDVAKATLAQQHRHKEEYEESYFTRLPTTKQEHHRGRKITTLGTLGDELTRFGDFRALEGG</sequence>
<dbReference type="STRING" id="136037.A0A067QXN8"/>
<feature type="compositionally biased region" description="Acidic residues" evidence="2">
    <location>
        <begin position="142"/>
        <end position="154"/>
    </location>
</feature>
<evidence type="ECO:0000256" key="1">
    <source>
        <dbReference type="ARBA" id="ARBA00010979"/>
    </source>
</evidence>
<dbReference type="InterPro" id="IPR007146">
    <property type="entry name" value="Sas10/Utp3/C1D"/>
</dbReference>
<gene>
    <name evidence="3" type="ORF">L798_10983</name>
</gene>